<dbReference type="EMBL" id="MGEA01000091">
    <property type="protein sequence ID" value="OGL72581.1"/>
    <property type="molecule type" value="Genomic_DNA"/>
</dbReference>
<feature type="chain" id="PRO_5009532962" description="TrbC/VIRB2 family protein" evidence="2">
    <location>
        <begin position="27"/>
        <end position="129"/>
    </location>
</feature>
<dbReference type="Proteomes" id="UP000177088">
    <property type="component" value="Unassembled WGS sequence"/>
</dbReference>
<keyword evidence="2" id="KW-0732">Signal</keyword>
<evidence type="ECO:0008006" key="5">
    <source>
        <dbReference type="Google" id="ProtNLM"/>
    </source>
</evidence>
<accession>A0A1F7U2W6</accession>
<reference evidence="3 4" key="1">
    <citation type="journal article" date="2016" name="Nat. Commun.">
        <title>Thousands of microbial genomes shed light on interconnected biogeochemical processes in an aquifer system.</title>
        <authorList>
            <person name="Anantharaman K."/>
            <person name="Brown C.T."/>
            <person name="Hug L.A."/>
            <person name="Sharon I."/>
            <person name="Castelle C.J."/>
            <person name="Probst A.J."/>
            <person name="Thomas B.C."/>
            <person name="Singh A."/>
            <person name="Wilkins M.J."/>
            <person name="Karaoz U."/>
            <person name="Brodie E.L."/>
            <person name="Williams K.H."/>
            <person name="Hubbard S.S."/>
            <person name="Banfield J.F."/>
        </authorList>
    </citation>
    <scope>NUCLEOTIDE SEQUENCE [LARGE SCALE GENOMIC DNA]</scope>
</reference>
<evidence type="ECO:0000256" key="1">
    <source>
        <dbReference type="SAM" id="Phobius"/>
    </source>
</evidence>
<dbReference type="AlphaFoldDB" id="A0A1F7U2W6"/>
<protein>
    <recommendedName>
        <fullName evidence="5">TrbC/VIRB2 family protein</fullName>
    </recommendedName>
</protein>
<feature type="signal peptide" evidence="2">
    <location>
        <begin position="1"/>
        <end position="26"/>
    </location>
</feature>
<keyword evidence="1" id="KW-0472">Membrane</keyword>
<name>A0A1F7U2W6_9BACT</name>
<evidence type="ECO:0000256" key="2">
    <source>
        <dbReference type="SAM" id="SignalP"/>
    </source>
</evidence>
<feature type="transmembrane region" description="Helical" evidence="1">
    <location>
        <begin position="50"/>
        <end position="83"/>
    </location>
</feature>
<feature type="transmembrane region" description="Helical" evidence="1">
    <location>
        <begin position="95"/>
        <end position="113"/>
    </location>
</feature>
<keyword evidence="1" id="KW-1133">Transmembrane helix</keyword>
<gene>
    <name evidence="3" type="ORF">A3C96_02570</name>
</gene>
<evidence type="ECO:0000313" key="4">
    <source>
        <dbReference type="Proteomes" id="UP000177088"/>
    </source>
</evidence>
<sequence length="129" mass="13573">MATVRRRFISLIAAGLALLPAVGAQAVLDTGLTETANSSGLAQATGKPDVITIVAYFVNALIGFLGIIFLLLTIYAGFLWMTAQGDPKKVESAKAIIKNAIIGLIIVAGSYVITNEVFNAFFKANTVLK</sequence>
<keyword evidence="1" id="KW-0812">Transmembrane</keyword>
<evidence type="ECO:0000313" key="3">
    <source>
        <dbReference type="EMBL" id="OGL72581.1"/>
    </source>
</evidence>
<organism evidence="3 4">
    <name type="scientific">Candidatus Uhrbacteria bacterium RIFCSPHIGHO2_02_FULL_60_10</name>
    <dbReference type="NCBI Taxonomy" id="1802392"/>
    <lineage>
        <taxon>Bacteria</taxon>
        <taxon>Candidatus Uhriibacteriota</taxon>
    </lineage>
</organism>
<dbReference type="InterPro" id="IPR043993">
    <property type="entry name" value="T4SS_pilin"/>
</dbReference>
<proteinExistence type="predicted"/>
<dbReference type="Pfam" id="PF18895">
    <property type="entry name" value="T4SS_pilin"/>
    <property type="match status" value="1"/>
</dbReference>
<comment type="caution">
    <text evidence="3">The sequence shown here is derived from an EMBL/GenBank/DDBJ whole genome shotgun (WGS) entry which is preliminary data.</text>
</comment>